<protein>
    <submittedName>
        <fullName evidence="7">Amino acid transporter</fullName>
    </submittedName>
</protein>
<keyword evidence="4 6" id="KW-1133">Transmembrane helix</keyword>
<dbReference type="GO" id="GO:0015171">
    <property type="term" value="F:amino acid transmembrane transporter activity"/>
    <property type="evidence" value="ECO:0007669"/>
    <property type="project" value="TreeGrafter"/>
</dbReference>
<evidence type="ECO:0000256" key="5">
    <source>
        <dbReference type="ARBA" id="ARBA00023136"/>
    </source>
</evidence>
<reference evidence="7" key="2">
    <citation type="submission" date="2020-09" db="EMBL/GenBank/DDBJ databases">
        <authorList>
            <person name="Sun Q."/>
            <person name="Zhou Y."/>
        </authorList>
    </citation>
    <scope>NUCLEOTIDE SEQUENCE</scope>
    <source>
        <strain evidence="7">CGMCC 1.12426</strain>
    </source>
</reference>
<organism evidence="7 8">
    <name type="scientific">Roseibium aquae</name>
    <dbReference type="NCBI Taxonomy" id="1323746"/>
    <lineage>
        <taxon>Bacteria</taxon>
        <taxon>Pseudomonadati</taxon>
        <taxon>Pseudomonadota</taxon>
        <taxon>Alphaproteobacteria</taxon>
        <taxon>Hyphomicrobiales</taxon>
        <taxon>Stappiaceae</taxon>
        <taxon>Roseibium</taxon>
    </lineage>
</organism>
<comment type="subcellular location">
    <subcellularLocation>
        <location evidence="1">Cell membrane</location>
        <topology evidence="1">Multi-pass membrane protein</topology>
    </subcellularLocation>
</comment>
<feature type="transmembrane region" description="Helical" evidence="6">
    <location>
        <begin position="119"/>
        <end position="139"/>
    </location>
</feature>
<keyword evidence="2" id="KW-1003">Cell membrane</keyword>
<feature type="transmembrane region" description="Helical" evidence="6">
    <location>
        <begin position="184"/>
        <end position="204"/>
    </location>
</feature>
<feature type="transmembrane region" description="Helical" evidence="6">
    <location>
        <begin position="151"/>
        <end position="172"/>
    </location>
</feature>
<dbReference type="EMBL" id="BMFA01000002">
    <property type="protein sequence ID" value="GGB38470.1"/>
    <property type="molecule type" value="Genomic_DNA"/>
</dbReference>
<keyword evidence="5 6" id="KW-0472">Membrane</keyword>
<dbReference type="Proteomes" id="UP000605148">
    <property type="component" value="Unassembled WGS sequence"/>
</dbReference>
<evidence type="ECO:0000256" key="3">
    <source>
        <dbReference type="ARBA" id="ARBA00022692"/>
    </source>
</evidence>
<feature type="transmembrane region" description="Helical" evidence="6">
    <location>
        <begin position="53"/>
        <end position="73"/>
    </location>
</feature>
<sequence>MLETINLPLIMAAALLAIASPGPATLAIAKTSMTAGRKNGFALAMGVSSGSLVWSVSAAMGLGAIMVANAWMLEVIKYQGAMYLLYLAYKSARAAIRPPDLAAAAVPVKGDMARAFRSGFVLHMTNPKAIFFFGSLYSIGVPPHTPVRELVILIIALWMQSLAVNILYSVLFSYPAMVRGYRRMYRLFSAGFSAAFGAASIKILTTRLG</sequence>
<keyword evidence="3 6" id="KW-0812">Transmembrane</keyword>
<dbReference type="Pfam" id="PF01810">
    <property type="entry name" value="LysE"/>
    <property type="match status" value="1"/>
</dbReference>
<accession>A0A916TAX5</accession>
<proteinExistence type="predicted"/>
<dbReference type="OrthoDB" id="7659099at2"/>
<dbReference type="PANTHER" id="PTHR30086:SF19">
    <property type="entry name" value="THREONINE EFFLUX PROTEIN"/>
    <property type="match status" value="1"/>
</dbReference>
<dbReference type="AlphaFoldDB" id="A0A916TAX5"/>
<evidence type="ECO:0000256" key="6">
    <source>
        <dbReference type="SAM" id="Phobius"/>
    </source>
</evidence>
<dbReference type="PANTHER" id="PTHR30086">
    <property type="entry name" value="ARGININE EXPORTER PROTEIN ARGO"/>
    <property type="match status" value="1"/>
</dbReference>
<comment type="caution">
    <text evidence="7">The sequence shown here is derived from an EMBL/GenBank/DDBJ whole genome shotgun (WGS) entry which is preliminary data.</text>
</comment>
<dbReference type="InterPro" id="IPR001123">
    <property type="entry name" value="LeuE-type"/>
</dbReference>
<evidence type="ECO:0000256" key="4">
    <source>
        <dbReference type="ARBA" id="ARBA00022989"/>
    </source>
</evidence>
<dbReference type="GO" id="GO:0005886">
    <property type="term" value="C:plasma membrane"/>
    <property type="evidence" value="ECO:0007669"/>
    <property type="project" value="UniProtKB-SubCell"/>
</dbReference>
<evidence type="ECO:0000313" key="7">
    <source>
        <dbReference type="EMBL" id="GGB38470.1"/>
    </source>
</evidence>
<evidence type="ECO:0000313" key="8">
    <source>
        <dbReference type="Proteomes" id="UP000605148"/>
    </source>
</evidence>
<keyword evidence="8" id="KW-1185">Reference proteome</keyword>
<gene>
    <name evidence="7" type="ORF">GCM10011316_08160</name>
</gene>
<evidence type="ECO:0000256" key="1">
    <source>
        <dbReference type="ARBA" id="ARBA00004651"/>
    </source>
</evidence>
<reference evidence="7" key="1">
    <citation type="journal article" date="2014" name="Int. J. Syst. Evol. Microbiol.">
        <title>Complete genome sequence of Corynebacterium casei LMG S-19264T (=DSM 44701T), isolated from a smear-ripened cheese.</title>
        <authorList>
            <consortium name="US DOE Joint Genome Institute (JGI-PGF)"/>
            <person name="Walter F."/>
            <person name="Albersmeier A."/>
            <person name="Kalinowski J."/>
            <person name="Ruckert C."/>
        </authorList>
    </citation>
    <scope>NUCLEOTIDE SEQUENCE</scope>
    <source>
        <strain evidence="7">CGMCC 1.12426</strain>
    </source>
</reference>
<dbReference type="RefSeq" id="WP_150495095.1">
    <property type="nucleotide sequence ID" value="NZ_BMFA01000002.1"/>
</dbReference>
<evidence type="ECO:0000256" key="2">
    <source>
        <dbReference type="ARBA" id="ARBA00022475"/>
    </source>
</evidence>
<name>A0A916TAX5_9HYPH</name>